<organism evidence="4 5">
    <name type="scientific">Neolewinella xylanilytica</name>
    <dbReference type="NCBI Taxonomy" id="1514080"/>
    <lineage>
        <taxon>Bacteria</taxon>
        <taxon>Pseudomonadati</taxon>
        <taxon>Bacteroidota</taxon>
        <taxon>Saprospiria</taxon>
        <taxon>Saprospirales</taxon>
        <taxon>Lewinellaceae</taxon>
        <taxon>Neolewinella</taxon>
    </lineage>
</organism>
<dbReference type="Gene3D" id="3.80.10.10">
    <property type="entry name" value="Ribonuclease Inhibitor"/>
    <property type="match status" value="1"/>
</dbReference>
<dbReference type="AlphaFoldDB" id="A0A2S6HZU9"/>
<evidence type="ECO:0000313" key="5">
    <source>
        <dbReference type="Proteomes" id="UP000237662"/>
    </source>
</evidence>
<gene>
    <name evidence="4" type="ORF">CLV84_4205</name>
</gene>
<evidence type="ECO:0000256" key="1">
    <source>
        <dbReference type="ARBA" id="ARBA00004196"/>
    </source>
</evidence>
<proteinExistence type="predicted"/>
<protein>
    <recommendedName>
        <fullName evidence="6">Receptor L-domain domain-containing protein</fullName>
    </recommendedName>
</protein>
<keyword evidence="3" id="KW-0325">Glycoprotein</keyword>
<dbReference type="PANTHER" id="PTHR31018:SF3">
    <property type="entry name" value="RECEPTOR PROTEIN-TYROSINE KINASE"/>
    <property type="match status" value="1"/>
</dbReference>
<dbReference type="EMBL" id="PTJC01000009">
    <property type="protein sequence ID" value="PPK84055.1"/>
    <property type="molecule type" value="Genomic_DNA"/>
</dbReference>
<comment type="caution">
    <text evidence="4">The sequence shown here is derived from an EMBL/GenBank/DDBJ whole genome shotgun (WGS) entry which is preliminary data.</text>
</comment>
<dbReference type="InterPro" id="IPR051648">
    <property type="entry name" value="CWI-Assembly_Regulator"/>
</dbReference>
<name>A0A2S6HZU9_9BACT</name>
<keyword evidence="2" id="KW-0732">Signal</keyword>
<dbReference type="SUPFAM" id="SSF52058">
    <property type="entry name" value="L domain-like"/>
    <property type="match status" value="1"/>
</dbReference>
<dbReference type="InterPro" id="IPR032675">
    <property type="entry name" value="LRR_dom_sf"/>
</dbReference>
<comment type="subcellular location">
    <subcellularLocation>
        <location evidence="1">Cell envelope</location>
    </subcellularLocation>
</comment>
<evidence type="ECO:0000256" key="2">
    <source>
        <dbReference type="ARBA" id="ARBA00022729"/>
    </source>
</evidence>
<sequence length="295" mass="32083">MLLAFWSCEKDDPTVADTFIIRGQAELEAALPELRRAERIESLQLFGIEETDLRFLEHVRYIGHLILSHHDVLTSLDGLENLEAIGQLHLGVMRKLENVDALAGVLIEDGIRISNCRQLRGVTLSTAGTLDAISISTSDSLKSVNLPSVRIVRGPVSIADNRSLHTIALSQLQAVEDKLFISSLPALRSIKLGPAPVEVGSLAVQQSSGLADLSGMEGLRRVREMLTVRVMPQLTNLTALNETVVEGSMRLSGISRAALCTASGTIERSSLASLWASTADHEQFDSRQQVLEACR</sequence>
<dbReference type="PANTHER" id="PTHR31018">
    <property type="entry name" value="SPORULATION-SPECIFIC PROTEIN-RELATED"/>
    <property type="match status" value="1"/>
</dbReference>
<accession>A0A2S6HZU9</accession>
<reference evidence="4 5" key="1">
    <citation type="submission" date="2018-02" db="EMBL/GenBank/DDBJ databases">
        <title>Genomic Encyclopedia of Archaeal and Bacterial Type Strains, Phase II (KMG-II): from individual species to whole genera.</title>
        <authorList>
            <person name="Goeker M."/>
        </authorList>
    </citation>
    <scope>NUCLEOTIDE SEQUENCE [LARGE SCALE GENOMIC DNA]</scope>
    <source>
        <strain evidence="4 5">DSM 29526</strain>
    </source>
</reference>
<dbReference type="GO" id="GO:0030313">
    <property type="term" value="C:cell envelope"/>
    <property type="evidence" value="ECO:0007669"/>
    <property type="project" value="UniProtKB-SubCell"/>
</dbReference>
<evidence type="ECO:0008006" key="6">
    <source>
        <dbReference type="Google" id="ProtNLM"/>
    </source>
</evidence>
<keyword evidence="5" id="KW-1185">Reference proteome</keyword>
<dbReference type="Proteomes" id="UP000237662">
    <property type="component" value="Unassembled WGS sequence"/>
</dbReference>
<evidence type="ECO:0000313" key="4">
    <source>
        <dbReference type="EMBL" id="PPK84055.1"/>
    </source>
</evidence>
<evidence type="ECO:0000256" key="3">
    <source>
        <dbReference type="ARBA" id="ARBA00023180"/>
    </source>
</evidence>